<dbReference type="InterPro" id="IPR019801">
    <property type="entry name" value="Glyco_hydro_35_CS"/>
</dbReference>
<dbReference type="PANTHER" id="PTHR23421">
    <property type="entry name" value="BETA-GALACTOSIDASE RELATED"/>
    <property type="match status" value="1"/>
</dbReference>
<dbReference type="InterPro" id="IPR037110">
    <property type="entry name" value="Betagal_dom2_sf"/>
</dbReference>
<dbReference type="InterPro" id="IPR036833">
    <property type="entry name" value="BetaGal_dom3_sf"/>
</dbReference>
<dbReference type="InterPro" id="IPR008979">
    <property type="entry name" value="Galactose-bd-like_sf"/>
</dbReference>
<evidence type="ECO:0000313" key="12">
    <source>
        <dbReference type="Proteomes" id="UP000799640"/>
    </source>
</evidence>
<comment type="similarity">
    <text evidence="2 9">Belongs to the glycosyl hydrolase 35 family.</text>
</comment>
<dbReference type="GO" id="GO:0005975">
    <property type="term" value="P:carbohydrate metabolic process"/>
    <property type="evidence" value="ECO:0007669"/>
    <property type="project" value="InterPro"/>
</dbReference>
<dbReference type="FunFam" id="2.60.120.260:FF:000065">
    <property type="entry name" value="Beta-galactosidase A"/>
    <property type="match status" value="1"/>
</dbReference>
<gene>
    <name evidence="11" type="ORF">EJ06DRAFT_508570</name>
</gene>
<organism evidence="11 12">
    <name type="scientific">Trichodelitschia bisporula</name>
    <dbReference type="NCBI Taxonomy" id="703511"/>
    <lineage>
        <taxon>Eukaryota</taxon>
        <taxon>Fungi</taxon>
        <taxon>Dikarya</taxon>
        <taxon>Ascomycota</taxon>
        <taxon>Pezizomycotina</taxon>
        <taxon>Dothideomycetes</taxon>
        <taxon>Dothideomycetes incertae sedis</taxon>
        <taxon>Phaeotrichales</taxon>
        <taxon>Phaeotrichaceae</taxon>
        <taxon>Trichodelitschia</taxon>
    </lineage>
</organism>
<evidence type="ECO:0000256" key="1">
    <source>
        <dbReference type="ARBA" id="ARBA00001412"/>
    </source>
</evidence>
<protein>
    <recommendedName>
        <fullName evidence="3 8">Beta-galactosidase</fullName>
        <ecNumber evidence="3 8">3.2.1.23</ecNumber>
    </recommendedName>
</protein>
<dbReference type="SUPFAM" id="SSF51011">
    <property type="entry name" value="Glycosyl hydrolase domain"/>
    <property type="match status" value="1"/>
</dbReference>
<dbReference type="InterPro" id="IPR025972">
    <property type="entry name" value="BetaGal_dom3"/>
</dbReference>
<dbReference type="OrthoDB" id="1657402at2759"/>
<dbReference type="GO" id="GO:0004565">
    <property type="term" value="F:beta-galactosidase activity"/>
    <property type="evidence" value="ECO:0007669"/>
    <property type="project" value="UniProtKB-EC"/>
</dbReference>
<keyword evidence="4" id="KW-0732">Signal</keyword>
<dbReference type="EC" id="3.2.1.23" evidence="3 8"/>
<dbReference type="SMART" id="SM01029">
    <property type="entry name" value="BetaGal_dom2"/>
    <property type="match status" value="1"/>
</dbReference>
<dbReference type="InterPro" id="IPR017853">
    <property type="entry name" value="GH"/>
</dbReference>
<dbReference type="InterPro" id="IPR025300">
    <property type="entry name" value="BetaGal_jelly_roll_dom"/>
</dbReference>
<keyword evidence="6" id="KW-0325">Glycoprotein</keyword>
<evidence type="ECO:0000256" key="8">
    <source>
        <dbReference type="RuleBase" id="RU000675"/>
    </source>
</evidence>
<evidence type="ECO:0000256" key="4">
    <source>
        <dbReference type="ARBA" id="ARBA00022729"/>
    </source>
</evidence>
<dbReference type="FunFam" id="2.102.20.10:FF:000001">
    <property type="entry name" value="Beta-galactosidase A"/>
    <property type="match status" value="1"/>
</dbReference>
<dbReference type="SUPFAM" id="SSF117100">
    <property type="entry name" value="Beta-galactosidase LacA, domain 3"/>
    <property type="match status" value="1"/>
</dbReference>
<dbReference type="SUPFAM" id="SSF51445">
    <property type="entry name" value="(Trans)glycosidases"/>
    <property type="match status" value="1"/>
</dbReference>
<dbReference type="Gene3D" id="3.20.20.80">
    <property type="entry name" value="Glycosidases"/>
    <property type="match status" value="1"/>
</dbReference>
<evidence type="ECO:0000256" key="3">
    <source>
        <dbReference type="ARBA" id="ARBA00012756"/>
    </source>
</evidence>
<evidence type="ECO:0000313" key="11">
    <source>
        <dbReference type="EMBL" id="KAF2401126.1"/>
    </source>
</evidence>
<dbReference type="Gene3D" id="2.60.390.10">
    <property type="entry name" value="Beta-galactosidase, domain 3"/>
    <property type="match status" value="1"/>
</dbReference>
<dbReference type="InterPro" id="IPR031330">
    <property type="entry name" value="Gly_Hdrlase_35_cat"/>
</dbReference>
<evidence type="ECO:0000256" key="2">
    <source>
        <dbReference type="ARBA" id="ARBA00009809"/>
    </source>
</evidence>
<evidence type="ECO:0000256" key="7">
    <source>
        <dbReference type="ARBA" id="ARBA00023295"/>
    </source>
</evidence>
<reference evidence="11" key="1">
    <citation type="journal article" date="2020" name="Stud. Mycol.">
        <title>101 Dothideomycetes genomes: a test case for predicting lifestyles and emergence of pathogens.</title>
        <authorList>
            <person name="Haridas S."/>
            <person name="Albert R."/>
            <person name="Binder M."/>
            <person name="Bloem J."/>
            <person name="Labutti K."/>
            <person name="Salamov A."/>
            <person name="Andreopoulos B."/>
            <person name="Baker S."/>
            <person name="Barry K."/>
            <person name="Bills G."/>
            <person name="Bluhm B."/>
            <person name="Cannon C."/>
            <person name="Castanera R."/>
            <person name="Culley D."/>
            <person name="Daum C."/>
            <person name="Ezra D."/>
            <person name="Gonzalez J."/>
            <person name="Henrissat B."/>
            <person name="Kuo A."/>
            <person name="Liang C."/>
            <person name="Lipzen A."/>
            <person name="Lutzoni F."/>
            <person name="Magnuson J."/>
            <person name="Mondo S."/>
            <person name="Nolan M."/>
            <person name="Ohm R."/>
            <person name="Pangilinan J."/>
            <person name="Park H.-J."/>
            <person name="Ramirez L."/>
            <person name="Alfaro M."/>
            <person name="Sun H."/>
            <person name="Tritt A."/>
            <person name="Yoshinaga Y."/>
            <person name="Zwiers L.-H."/>
            <person name="Turgeon B."/>
            <person name="Goodwin S."/>
            <person name="Spatafora J."/>
            <person name="Crous P."/>
            <person name="Grigoriev I."/>
        </authorList>
    </citation>
    <scope>NUCLEOTIDE SEQUENCE</scope>
    <source>
        <strain evidence="11">CBS 262.69</strain>
    </source>
</reference>
<dbReference type="PROSITE" id="PS01182">
    <property type="entry name" value="GLYCOSYL_HYDROL_F35"/>
    <property type="match status" value="1"/>
</dbReference>
<name>A0A6G1HZ32_9PEZI</name>
<dbReference type="FunFam" id="3.20.20.80:FF:000040">
    <property type="entry name" value="Beta-galactosidase A"/>
    <property type="match status" value="1"/>
</dbReference>
<evidence type="ECO:0000259" key="10">
    <source>
        <dbReference type="SMART" id="SM01029"/>
    </source>
</evidence>
<evidence type="ECO:0000256" key="6">
    <source>
        <dbReference type="ARBA" id="ARBA00023180"/>
    </source>
</evidence>
<dbReference type="Proteomes" id="UP000799640">
    <property type="component" value="Unassembled WGS sequence"/>
</dbReference>
<comment type="catalytic activity">
    <reaction evidence="1 8">
        <text>Hydrolysis of terminal non-reducing beta-D-galactose residues in beta-D-galactosides.</text>
        <dbReference type="EC" id="3.2.1.23"/>
    </reaction>
</comment>
<dbReference type="Pfam" id="PF10435">
    <property type="entry name" value="BetaGal_dom2"/>
    <property type="match status" value="1"/>
</dbReference>
<dbReference type="InterPro" id="IPR001944">
    <property type="entry name" value="Glycoside_Hdrlase_35"/>
</dbReference>
<dbReference type="SUPFAM" id="SSF49785">
    <property type="entry name" value="Galactose-binding domain-like"/>
    <property type="match status" value="2"/>
</dbReference>
<keyword evidence="7 8" id="KW-0326">Glycosidase</keyword>
<accession>A0A6G1HZ32</accession>
<keyword evidence="12" id="KW-1185">Reference proteome</keyword>
<dbReference type="AlphaFoldDB" id="A0A6G1HZ32"/>
<dbReference type="Pfam" id="PF13363">
    <property type="entry name" value="BetaGal_dom3"/>
    <property type="match status" value="1"/>
</dbReference>
<sequence>MFYSGEVHPFRLPVPSLWLDIFQKIRSMGYTGVSFYIDWALLEGTPGTIRASGVFALEPFFDAAQKAGIYLLARPGPYINAEASGGGFPGWLARLPGRLRTADAAYLNASDLYTSVIGAKIAAAQITHGGPVILFQPENEYTSATRGVPFPDPIYMRAVQAQYRRAGITVPMVSNDAGIKGNNAPGTEGGLDIYGHDGYPLGFNCAHPDNWPKGNLPTNWRDMHYQISPATPYAIPEFQGGAFDPWGGPGYEKCAQLVNHEYERVFYKNDISFGVTIFNLYMTYGGTNWGNLGHPGGYTSYDYGAAITEERGINRTKYSEAKLIANSILASPAYLSAFAEFGTNGTFVNNSALSITRLQGSDVQTQFFVIRHTAYNSKKSEPYRLTIPTSAGTMRIPQAAGALTLHGRDSKIMVTDFDLGGINILYSTAEILTWQKYTDRTILVIYTGSNEQHELAITESTLGNASTVDVDPRFIEGAGESVSAASTENGHVVLSFKSAAQDRIVRVANLYIHILDRDSAHKTWVLPFTPDAPTSASVPYYIQPGVSNAIIHGGYLMRTAAVIGREMALTGDIDRTTTIRILGGAPRPLTALYFNDMRTPIPFEQDEATGIVTAELEFREPVIKLPKLSKLQWYTVDSLPEVSGNYSDAGWTPATMTNSLNPRRPTTPTSLYASDYGYHAGSILYRGHFRGNGRESSISLTTQGGSAFGMSAWLDSTYLGSWRGHPDAEAHNSTFSIGPQTAGSPHVLTVGIDHMGLDENWNVGADQMKKPRGILDYKLAGHAATDVSWKVTGNLGGESYHDHARGPLNEGGLYAERAGFHLPSPPVNGAGWRASAGPTEGIARAGIALFTTSFNLDIPAGYDVPLSLQFKNGTGGEVPAGSTWAAYRAQVWVNGWQFGKYVHTLGPQTRFPVPEGIWNYRGRNWVAVSLWAMEEGGAHVEGLELVAGQAVQTGLGEVKVVESPGWKGREGVY</sequence>
<evidence type="ECO:0000256" key="5">
    <source>
        <dbReference type="ARBA" id="ARBA00022801"/>
    </source>
</evidence>
<dbReference type="Gene3D" id="2.102.20.10">
    <property type="entry name" value="Beta-galactosidase, domain 2"/>
    <property type="match status" value="1"/>
</dbReference>
<dbReference type="Pfam" id="PF13364">
    <property type="entry name" value="BetaGal_ABD2"/>
    <property type="match status" value="2"/>
</dbReference>
<dbReference type="EMBL" id="ML996693">
    <property type="protein sequence ID" value="KAF2401126.1"/>
    <property type="molecule type" value="Genomic_DNA"/>
</dbReference>
<dbReference type="Pfam" id="PF01301">
    <property type="entry name" value="Glyco_hydro_35"/>
    <property type="match status" value="1"/>
</dbReference>
<feature type="domain" description="Beta-galactosidase" evidence="10">
    <location>
        <begin position="334"/>
        <end position="523"/>
    </location>
</feature>
<proteinExistence type="inferred from homology"/>
<dbReference type="Gene3D" id="2.60.120.260">
    <property type="entry name" value="Galactose-binding domain-like"/>
    <property type="match status" value="2"/>
</dbReference>
<dbReference type="InterPro" id="IPR018954">
    <property type="entry name" value="Betagal_dom2"/>
</dbReference>
<dbReference type="PRINTS" id="PR00742">
    <property type="entry name" value="GLHYDRLASE35"/>
</dbReference>
<keyword evidence="5 8" id="KW-0378">Hydrolase</keyword>
<evidence type="ECO:0000256" key="9">
    <source>
        <dbReference type="RuleBase" id="RU003679"/>
    </source>
</evidence>